<dbReference type="GO" id="GO:0003677">
    <property type="term" value="F:DNA binding"/>
    <property type="evidence" value="ECO:0007669"/>
    <property type="project" value="UniProtKB-KW"/>
</dbReference>
<dbReference type="CDD" id="cd03364">
    <property type="entry name" value="TOPRIM_DnaG_primases"/>
    <property type="match status" value="1"/>
</dbReference>
<evidence type="ECO:0000256" key="12">
    <source>
        <dbReference type="ARBA" id="ARBA00023163"/>
    </source>
</evidence>
<evidence type="ECO:0000256" key="5">
    <source>
        <dbReference type="ARBA" id="ARBA00022695"/>
    </source>
</evidence>
<comment type="function">
    <text evidence="13">RNA polymerase that catalyzes the synthesis of short RNA molecules used as primers for DNA polymerase during DNA replication.</text>
</comment>
<accession>A0A839V116</accession>
<dbReference type="InterPro" id="IPR002694">
    <property type="entry name" value="Znf_CHC2"/>
</dbReference>
<dbReference type="InterPro" id="IPR034151">
    <property type="entry name" value="TOPRIM_DnaG_bac"/>
</dbReference>
<reference evidence="16 17" key="1">
    <citation type="submission" date="2020-08" db="EMBL/GenBank/DDBJ databases">
        <title>Genomic Encyclopedia of Type Strains, Phase III (KMG-III): the genomes of soil and plant-associated and newly described type strains.</title>
        <authorList>
            <person name="Whitman W."/>
        </authorList>
    </citation>
    <scope>NUCLEOTIDE SEQUENCE [LARGE SCALE GENOMIC DNA]</scope>
    <source>
        <strain evidence="16 17">CECT 8088</strain>
    </source>
</reference>
<dbReference type="PANTHER" id="PTHR30313">
    <property type="entry name" value="DNA PRIMASE"/>
    <property type="match status" value="1"/>
</dbReference>
<keyword evidence="10" id="KW-0460">Magnesium</keyword>
<dbReference type="GO" id="GO:0005737">
    <property type="term" value="C:cytoplasm"/>
    <property type="evidence" value="ECO:0007669"/>
    <property type="project" value="TreeGrafter"/>
</dbReference>
<keyword evidence="2 13" id="KW-0240">DNA-directed RNA polymerase</keyword>
<dbReference type="PROSITE" id="PS50880">
    <property type="entry name" value="TOPRIM"/>
    <property type="match status" value="1"/>
</dbReference>
<feature type="region of interest" description="Disordered" evidence="14">
    <location>
        <begin position="426"/>
        <end position="460"/>
    </location>
</feature>
<feature type="domain" description="Toprim" evidence="15">
    <location>
        <begin position="261"/>
        <end position="342"/>
    </location>
</feature>
<evidence type="ECO:0000256" key="10">
    <source>
        <dbReference type="ARBA" id="ARBA00022842"/>
    </source>
</evidence>
<dbReference type="Pfam" id="PF08275">
    <property type="entry name" value="DNAG_N"/>
    <property type="match status" value="1"/>
</dbReference>
<evidence type="ECO:0000313" key="17">
    <source>
        <dbReference type="Proteomes" id="UP000557688"/>
    </source>
</evidence>
<evidence type="ECO:0000256" key="6">
    <source>
        <dbReference type="ARBA" id="ARBA00022705"/>
    </source>
</evidence>
<dbReference type="InterPro" id="IPR036977">
    <property type="entry name" value="DNA_primase_Znf_CHC2"/>
</dbReference>
<dbReference type="Gene3D" id="3.40.1360.10">
    <property type="match status" value="1"/>
</dbReference>
<dbReference type="Pfam" id="PF01807">
    <property type="entry name" value="Zn_ribbon_DnaG"/>
    <property type="match status" value="1"/>
</dbReference>
<dbReference type="InterPro" id="IPR037068">
    <property type="entry name" value="DNA_primase_core_N_sf"/>
</dbReference>
<keyword evidence="7" id="KW-0479">Metal-binding</keyword>
<dbReference type="EMBL" id="JACHXV010000006">
    <property type="protein sequence ID" value="MBB3174234.1"/>
    <property type="molecule type" value="Genomic_DNA"/>
</dbReference>
<dbReference type="SMART" id="SM00493">
    <property type="entry name" value="TOPRIM"/>
    <property type="match status" value="1"/>
</dbReference>
<dbReference type="FunFam" id="3.40.1360.10:FF:000002">
    <property type="entry name" value="DNA primase"/>
    <property type="match status" value="1"/>
</dbReference>
<dbReference type="Proteomes" id="UP000557688">
    <property type="component" value="Unassembled WGS sequence"/>
</dbReference>
<dbReference type="FunFam" id="3.90.580.10:FF:000001">
    <property type="entry name" value="DNA primase"/>
    <property type="match status" value="1"/>
</dbReference>
<dbReference type="Gene3D" id="3.90.580.10">
    <property type="entry name" value="Zinc finger, CHC2-type domain"/>
    <property type="match status" value="1"/>
</dbReference>
<evidence type="ECO:0000256" key="7">
    <source>
        <dbReference type="ARBA" id="ARBA00022723"/>
    </source>
</evidence>
<protein>
    <recommendedName>
        <fullName evidence="13">DNA primase</fullName>
        <ecNumber evidence="13">2.7.7.101</ecNumber>
    </recommendedName>
</protein>
<comment type="subunit">
    <text evidence="13">Monomer. Interacts with DnaB.</text>
</comment>
<keyword evidence="3 13" id="KW-0639">Primosome</keyword>
<organism evidence="16 17">
    <name type="scientific">Endobacter medicaginis</name>
    <dbReference type="NCBI Taxonomy" id="1181271"/>
    <lineage>
        <taxon>Bacteria</taxon>
        <taxon>Pseudomonadati</taxon>
        <taxon>Pseudomonadota</taxon>
        <taxon>Alphaproteobacteria</taxon>
        <taxon>Acetobacterales</taxon>
        <taxon>Acetobacteraceae</taxon>
        <taxon>Endobacter</taxon>
    </lineage>
</organism>
<keyword evidence="4 13" id="KW-0808">Transferase</keyword>
<dbReference type="PANTHER" id="PTHR30313:SF2">
    <property type="entry name" value="DNA PRIMASE"/>
    <property type="match status" value="1"/>
</dbReference>
<dbReference type="AlphaFoldDB" id="A0A839V116"/>
<proteinExistence type="inferred from homology"/>
<comment type="catalytic activity">
    <reaction evidence="13">
        <text>ssDNA + n NTP = ssDNA/pppN(pN)n-1 hybrid + (n-1) diphosphate.</text>
        <dbReference type="EC" id="2.7.7.101"/>
    </reaction>
</comment>
<dbReference type="InterPro" id="IPR006171">
    <property type="entry name" value="TOPRIM_dom"/>
</dbReference>
<dbReference type="NCBIfam" id="TIGR01391">
    <property type="entry name" value="dnaG"/>
    <property type="match status" value="1"/>
</dbReference>
<dbReference type="InterPro" id="IPR013264">
    <property type="entry name" value="DNAG_N"/>
</dbReference>
<dbReference type="EC" id="2.7.7.101" evidence="13"/>
<dbReference type="Pfam" id="PF13155">
    <property type="entry name" value="Toprim_2"/>
    <property type="match status" value="1"/>
</dbReference>
<dbReference type="InterPro" id="IPR006295">
    <property type="entry name" value="DNA_primase_DnaG"/>
</dbReference>
<dbReference type="InterPro" id="IPR050219">
    <property type="entry name" value="DnaG_primase"/>
</dbReference>
<dbReference type="RefSeq" id="WP_183275173.1">
    <property type="nucleotide sequence ID" value="NZ_JACHXV010000006.1"/>
</dbReference>
<evidence type="ECO:0000256" key="2">
    <source>
        <dbReference type="ARBA" id="ARBA00022478"/>
    </source>
</evidence>
<evidence type="ECO:0000256" key="4">
    <source>
        <dbReference type="ARBA" id="ARBA00022679"/>
    </source>
</evidence>
<evidence type="ECO:0000256" key="3">
    <source>
        <dbReference type="ARBA" id="ARBA00022515"/>
    </source>
</evidence>
<evidence type="ECO:0000256" key="8">
    <source>
        <dbReference type="ARBA" id="ARBA00022771"/>
    </source>
</evidence>
<dbReference type="InterPro" id="IPR030846">
    <property type="entry name" value="DnaG_bac"/>
</dbReference>
<keyword evidence="17" id="KW-1185">Reference proteome</keyword>
<keyword evidence="12 13" id="KW-0804">Transcription</keyword>
<evidence type="ECO:0000256" key="11">
    <source>
        <dbReference type="ARBA" id="ARBA00023125"/>
    </source>
</evidence>
<comment type="similarity">
    <text evidence="13">Belongs to the DnaG primase family.</text>
</comment>
<dbReference type="HAMAP" id="MF_00974">
    <property type="entry name" value="DNA_primase_DnaG"/>
    <property type="match status" value="1"/>
</dbReference>
<evidence type="ECO:0000256" key="14">
    <source>
        <dbReference type="SAM" id="MobiDB-lite"/>
    </source>
</evidence>
<evidence type="ECO:0000256" key="13">
    <source>
        <dbReference type="HAMAP-Rule" id="MF_00974"/>
    </source>
</evidence>
<evidence type="ECO:0000256" key="1">
    <source>
        <dbReference type="ARBA" id="ARBA00001947"/>
    </source>
</evidence>
<keyword evidence="8" id="KW-0863">Zinc-finger</keyword>
<dbReference type="GO" id="GO:0008270">
    <property type="term" value="F:zinc ion binding"/>
    <property type="evidence" value="ECO:0007669"/>
    <property type="project" value="UniProtKB-KW"/>
</dbReference>
<evidence type="ECO:0000256" key="9">
    <source>
        <dbReference type="ARBA" id="ARBA00022833"/>
    </source>
</evidence>
<dbReference type="SUPFAM" id="SSF56731">
    <property type="entry name" value="DNA primase core"/>
    <property type="match status" value="1"/>
</dbReference>
<sequence length="616" mass="66388">MAFDPAFLDELRARTPLSQVIGRRTRLVRSGRNWKACCPFHGEKSPSFYVYDDHYHCFGCGAHGDAISFVMHSQGASFVDAVKSLAAEAGLEVPEQAPRDREAEERRLGLADVLAAAQTEYRRRLDTAEGAPAREYLRRRGLSEGTIAGFGLGWSGDGRGGLVALLEKAGFSRQMIAGSGLMRLGEDGSVRGELFFNRVTFPIHDRRGVLTSFGGRLLGDGQPKYLNGPETALFSKRRTLFGLDRALAALRAPRPPGVRPPALLVVEGYMDVIALHQAGLVAVAPLGTALTSEQIELLWRAAAVPVLCFDGDAAGTRAARRAVEVALPLLTPERSLRIIRLPPGEDPDSMLRASGRAAFEPLLAAASPVSEALFDLLREGGEDSAEGRAAFRARLDAAASAIGDRALAQEVRSLLRDRFWTTFHKRSDRQPPVASRPRRGGGRGDPDLAPALIGTRPVMRPGGSDAERLRAMTAILLRHPSLLHDLEEAYAGLVLPEGLARLRAALFDWAAETRELDSHALMDHLHSAGLAPVATDVLASSPYPLPSEAREGAMPAEAAAGWWHFFALVSRHRLDAEVDAARAAMSASFDAASERRLVALCAAREALARGEQGEDA</sequence>
<dbReference type="SUPFAM" id="SSF57783">
    <property type="entry name" value="Zinc beta-ribbon"/>
    <property type="match status" value="1"/>
</dbReference>
<dbReference type="GO" id="GO:0000428">
    <property type="term" value="C:DNA-directed RNA polymerase complex"/>
    <property type="evidence" value="ECO:0007669"/>
    <property type="project" value="UniProtKB-KW"/>
</dbReference>
<dbReference type="Gene3D" id="3.90.980.10">
    <property type="entry name" value="DNA primase, catalytic core, N-terminal domain"/>
    <property type="match status" value="1"/>
</dbReference>
<keyword evidence="5 13" id="KW-0548">Nucleotidyltransferase</keyword>
<dbReference type="GO" id="GO:1990077">
    <property type="term" value="C:primosome complex"/>
    <property type="evidence" value="ECO:0007669"/>
    <property type="project" value="UniProtKB-KW"/>
</dbReference>
<keyword evidence="9" id="KW-0862">Zinc</keyword>
<dbReference type="GO" id="GO:0003899">
    <property type="term" value="F:DNA-directed RNA polymerase activity"/>
    <property type="evidence" value="ECO:0007669"/>
    <property type="project" value="UniProtKB-UniRule"/>
</dbReference>
<comment type="cofactor">
    <cofactor evidence="1">
        <name>Zn(2+)</name>
        <dbReference type="ChEBI" id="CHEBI:29105"/>
    </cofactor>
</comment>
<evidence type="ECO:0000259" key="15">
    <source>
        <dbReference type="PROSITE" id="PS50880"/>
    </source>
</evidence>
<dbReference type="GO" id="GO:0006269">
    <property type="term" value="P:DNA replication, synthesis of primer"/>
    <property type="evidence" value="ECO:0007669"/>
    <property type="project" value="UniProtKB-UniRule"/>
</dbReference>
<evidence type="ECO:0000313" key="16">
    <source>
        <dbReference type="EMBL" id="MBB3174234.1"/>
    </source>
</evidence>
<name>A0A839V116_9PROT</name>
<gene>
    <name evidence="13" type="primary">dnaG</name>
    <name evidence="16" type="ORF">FHR90_002070</name>
</gene>
<comment type="caution">
    <text evidence="16">The sequence shown here is derived from an EMBL/GenBank/DDBJ whole genome shotgun (WGS) entry which is preliminary data.</text>
</comment>
<keyword evidence="11 13" id="KW-0238">DNA-binding</keyword>
<comment type="caution">
    <text evidence="13">Lacks conserved residue(s) required for the propagation of feature annotation.</text>
</comment>
<keyword evidence="6 13" id="KW-0235">DNA replication</keyword>
<dbReference type="SMART" id="SM00400">
    <property type="entry name" value="ZnF_CHCC"/>
    <property type="match status" value="1"/>
</dbReference>